<reference evidence="1" key="1">
    <citation type="submission" date="2021-03" db="EMBL/GenBank/DDBJ databases">
        <authorList>
            <person name="Li Z."/>
            <person name="Yang C."/>
        </authorList>
    </citation>
    <scope>NUCLEOTIDE SEQUENCE</scope>
    <source>
        <strain evidence="1">Dzin_1.0</strain>
        <tissue evidence="1">Leaf</tissue>
    </source>
</reference>
<protein>
    <submittedName>
        <fullName evidence="1">Uncharacterized protein</fullName>
    </submittedName>
</protein>
<dbReference type="Pfam" id="PF05553">
    <property type="entry name" value="DUF761"/>
    <property type="match status" value="1"/>
</dbReference>
<organism evidence="1 2">
    <name type="scientific">Dioscorea zingiberensis</name>
    <dbReference type="NCBI Taxonomy" id="325984"/>
    <lineage>
        <taxon>Eukaryota</taxon>
        <taxon>Viridiplantae</taxon>
        <taxon>Streptophyta</taxon>
        <taxon>Embryophyta</taxon>
        <taxon>Tracheophyta</taxon>
        <taxon>Spermatophyta</taxon>
        <taxon>Magnoliopsida</taxon>
        <taxon>Liliopsida</taxon>
        <taxon>Dioscoreales</taxon>
        <taxon>Dioscoreaceae</taxon>
        <taxon>Dioscorea</taxon>
    </lineage>
</organism>
<dbReference type="Proteomes" id="UP001085076">
    <property type="component" value="Miscellaneous, Linkage group lg09"/>
</dbReference>
<dbReference type="AlphaFoldDB" id="A0A9D5H482"/>
<dbReference type="PANTHER" id="PTHR33265">
    <property type="entry name" value="AVR9/CF-9 RAPIDLY ELICITED PROTEIN-RELATED"/>
    <property type="match status" value="1"/>
</dbReference>
<comment type="caution">
    <text evidence="1">The sequence shown here is derived from an EMBL/GenBank/DDBJ whole genome shotgun (WGS) entry which is preliminary data.</text>
</comment>
<dbReference type="OrthoDB" id="1936669at2759"/>
<evidence type="ECO:0000313" key="1">
    <source>
        <dbReference type="EMBL" id="KAJ0962702.1"/>
    </source>
</evidence>
<evidence type="ECO:0000313" key="2">
    <source>
        <dbReference type="Proteomes" id="UP001085076"/>
    </source>
</evidence>
<accession>A0A9D5H482</accession>
<dbReference type="PANTHER" id="PTHR33265:SF10">
    <property type="entry name" value="OS01G0133200 PROTEIN"/>
    <property type="match status" value="1"/>
</dbReference>
<dbReference type="InterPro" id="IPR008480">
    <property type="entry name" value="DUF761_pln"/>
</dbReference>
<gene>
    <name evidence="1" type="ORF">J5N97_027824</name>
</gene>
<proteinExistence type="predicted"/>
<dbReference type="EMBL" id="JAGGNH010000009">
    <property type="protein sequence ID" value="KAJ0962702.1"/>
    <property type="molecule type" value="Genomic_DNA"/>
</dbReference>
<keyword evidence="2" id="KW-1185">Reference proteome</keyword>
<reference evidence="1" key="2">
    <citation type="journal article" date="2022" name="Hortic Res">
        <title>The genome of Dioscorea zingiberensis sheds light on the biosynthesis, origin and evolution of the medicinally important diosgenin saponins.</title>
        <authorList>
            <person name="Li Y."/>
            <person name="Tan C."/>
            <person name="Li Z."/>
            <person name="Guo J."/>
            <person name="Li S."/>
            <person name="Chen X."/>
            <person name="Wang C."/>
            <person name="Dai X."/>
            <person name="Yang H."/>
            <person name="Song W."/>
            <person name="Hou L."/>
            <person name="Xu J."/>
            <person name="Tong Z."/>
            <person name="Xu A."/>
            <person name="Yuan X."/>
            <person name="Wang W."/>
            <person name="Yang Q."/>
            <person name="Chen L."/>
            <person name="Sun Z."/>
            <person name="Wang K."/>
            <person name="Pan B."/>
            <person name="Chen J."/>
            <person name="Bao Y."/>
            <person name="Liu F."/>
            <person name="Qi X."/>
            <person name="Gang D.R."/>
            <person name="Wen J."/>
            <person name="Li J."/>
        </authorList>
    </citation>
    <scope>NUCLEOTIDE SEQUENCE</scope>
    <source>
        <strain evidence="1">Dzin_1.0</strain>
    </source>
</reference>
<name>A0A9D5H482_9LILI</name>
<sequence length="154" mass="17820">MQKRRSPILRKAMELIAQSMTPMGKVRKPIGRELRLFKKAKSFRLLKHYNFAYIGEYEFSPSSTPLFHHRRTMDIKKRSLRFFCFLCGGAGISESSALENLSLTAEKLGSETPEPLELGGEDEDDSVDTRAEKFIEMFYQEMRIQRQDSLSALF</sequence>